<keyword evidence="1" id="KW-1133">Transmembrane helix</keyword>
<protein>
    <submittedName>
        <fullName evidence="2">Uncharacterized protein</fullName>
    </submittedName>
</protein>
<feature type="non-terminal residue" evidence="2">
    <location>
        <position position="1"/>
    </location>
</feature>
<keyword evidence="1" id="KW-0812">Transmembrane</keyword>
<comment type="caution">
    <text evidence="2">The sequence shown here is derived from an EMBL/GenBank/DDBJ whole genome shotgun (WGS) entry which is preliminary data.</text>
</comment>
<dbReference type="Gene3D" id="3.30.1300.10">
    <property type="entry name" value="Pantoate-beta-alanine ligase, C-terminal domain"/>
    <property type="match status" value="1"/>
</dbReference>
<feature type="transmembrane region" description="Helical" evidence="1">
    <location>
        <begin position="15"/>
        <end position="39"/>
    </location>
</feature>
<reference evidence="2" key="1">
    <citation type="journal article" date="2014" name="Front. Microbiol.">
        <title>High frequency of phylogenetically diverse reductive dehalogenase-homologous genes in deep subseafloor sedimentary metagenomes.</title>
        <authorList>
            <person name="Kawai M."/>
            <person name="Futagami T."/>
            <person name="Toyoda A."/>
            <person name="Takaki Y."/>
            <person name="Nishi S."/>
            <person name="Hori S."/>
            <person name="Arai W."/>
            <person name="Tsubouchi T."/>
            <person name="Morono Y."/>
            <person name="Uchiyama I."/>
            <person name="Ito T."/>
            <person name="Fujiyama A."/>
            <person name="Inagaki F."/>
            <person name="Takami H."/>
        </authorList>
    </citation>
    <scope>NUCLEOTIDE SEQUENCE</scope>
    <source>
        <strain evidence="2">Expedition CK06-06</strain>
    </source>
</reference>
<name>X1MBJ2_9ZZZZ</name>
<dbReference type="InterPro" id="IPR042176">
    <property type="entry name" value="Pantoate_ligase_C"/>
</dbReference>
<sequence length="81" mass="8924">LVYLGFALASPEASWQLWILFGLYGVYYGLAEGVARAFVADLVPEQLRQLELNSHPALASLAVRVGRTRLIDNILLGRTIP</sequence>
<organism evidence="2">
    <name type="scientific">marine sediment metagenome</name>
    <dbReference type="NCBI Taxonomy" id="412755"/>
    <lineage>
        <taxon>unclassified sequences</taxon>
        <taxon>metagenomes</taxon>
        <taxon>ecological metagenomes</taxon>
    </lineage>
</organism>
<evidence type="ECO:0000313" key="2">
    <source>
        <dbReference type="EMBL" id="GAI29007.1"/>
    </source>
</evidence>
<proteinExistence type="predicted"/>
<dbReference type="AlphaFoldDB" id="X1MBJ2"/>
<accession>X1MBJ2</accession>
<evidence type="ECO:0000256" key="1">
    <source>
        <dbReference type="SAM" id="Phobius"/>
    </source>
</evidence>
<dbReference type="EMBL" id="BARV01014070">
    <property type="protein sequence ID" value="GAI29007.1"/>
    <property type="molecule type" value="Genomic_DNA"/>
</dbReference>
<gene>
    <name evidence="2" type="ORF">S06H3_24899</name>
</gene>
<keyword evidence="1" id="KW-0472">Membrane</keyword>